<evidence type="ECO:0000256" key="6">
    <source>
        <dbReference type="ARBA" id="ARBA00029574"/>
    </source>
</evidence>
<reference evidence="7" key="1">
    <citation type="submission" date="2020-06" db="EMBL/GenBank/DDBJ databases">
        <authorList>
            <person name="Li T."/>
            <person name="Hu X."/>
            <person name="Zhang T."/>
            <person name="Song X."/>
            <person name="Zhang H."/>
            <person name="Dai N."/>
            <person name="Sheng W."/>
            <person name="Hou X."/>
            <person name="Wei L."/>
        </authorList>
    </citation>
    <scope>NUCLEOTIDE SEQUENCE</scope>
    <source>
        <strain evidence="7">K16</strain>
        <tissue evidence="7">Leaf</tissue>
    </source>
</reference>
<reference evidence="7" key="2">
    <citation type="journal article" date="2024" name="Plant">
        <title>Genomic evolution and insights into agronomic trait innovations of Sesamum species.</title>
        <authorList>
            <person name="Miao H."/>
            <person name="Wang L."/>
            <person name="Qu L."/>
            <person name="Liu H."/>
            <person name="Sun Y."/>
            <person name="Le M."/>
            <person name="Wang Q."/>
            <person name="Wei S."/>
            <person name="Zheng Y."/>
            <person name="Lin W."/>
            <person name="Duan Y."/>
            <person name="Cao H."/>
            <person name="Xiong S."/>
            <person name="Wang X."/>
            <person name="Wei L."/>
            <person name="Li C."/>
            <person name="Ma Q."/>
            <person name="Ju M."/>
            <person name="Zhao R."/>
            <person name="Li G."/>
            <person name="Mu C."/>
            <person name="Tian Q."/>
            <person name="Mei H."/>
            <person name="Zhang T."/>
            <person name="Gao T."/>
            <person name="Zhang H."/>
        </authorList>
    </citation>
    <scope>NUCLEOTIDE SEQUENCE</scope>
    <source>
        <strain evidence="7">K16</strain>
    </source>
</reference>
<dbReference type="InterPro" id="IPR043001">
    <property type="entry name" value="IP5_2-K_N_lobe"/>
</dbReference>
<gene>
    <name evidence="7" type="ORF">Sango_2134200</name>
</gene>
<dbReference type="GO" id="GO:0032958">
    <property type="term" value="P:inositol phosphate biosynthetic process"/>
    <property type="evidence" value="ECO:0007669"/>
    <property type="project" value="TreeGrafter"/>
</dbReference>
<dbReference type="AlphaFoldDB" id="A0AAE2BME6"/>
<protein>
    <recommendedName>
        <fullName evidence="1">inositol-pentakisphosphate 2-kinase</fullName>
        <ecNumber evidence="1">2.7.1.158</ecNumber>
    </recommendedName>
    <alternativeName>
        <fullName evidence="6">Ins(1,3,4,5,6)P5 2-kinase</fullName>
    </alternativeName>
</protein>
<dbReference type="EC" id="2.7.1.158" evidence="1"/>
<evidence type="ECO:0000256" key="1">
    <source>
        <dbReference type="ARBA" id="ARBA00012023"/>
    </source>
</evidence>
<dbReference type="EMBL" id="JACGWL010000012">
    <property type="protein sequence ID" value="KAK4390709.1"/>
    <property type="molecule type" value="Genomic_DNA"/>
</dbReference>
<evidence type="ECO:0000256" key="5">
    <source>
        <dbReference type="ARBA" id="ARBA00022840"/>
    </source>
</evidence>
<dbReference type="GO" id="GO:0005524">
    <property type="term" value="F:ATP binding"/>
    <property type="evidence" value="ECO:0007669"/>
    <property type="project" value="UniProtKB-KW"/>
</dbReference>
<evidence type="ECO:0000256" key="4">
    <source>
        <dbReference type="ARBA" id="ARBA00022777"/>
    </source>
</evidence>
<evidence type="ECO:0000256" key="3">
    <source>
        <dbReference type="ARBA" id="ARBA00022741"/>
    </source>
</evidence>
<name>A0AAE2BME6_9LAMI</name>
<keyword evidence="8" id="KW-1185">Reference proteome</keyword>
<evidence type="ECO:0000313" key="8">
    <source>
        <dbReference type="Proteomes" id="UP001289374"/>
    </source>
</evidence>
<dbReference type="GO" id="GO:0035299">
    <property type="term" value="F:inositol-1,3,4,5,6-pentakisphosphate 2-kinase activity"/>
    <property type="evidence" value="ECO:0007669"/>
    <property type="project" value="UniProtKB-EC"/>
</dbReference>
<dbReference type="GO" id="GO:0005634">
    <property type="term" value="C:nucleus"/>
    <property type="evidence" value="ECO:0007669"/>
    <property type="project" value="TreeGrafter"/>
</dbReference>
<evidence type="ECO:0000256" key="2">
    <source>
        <dbReference type="ARBA" id="ARBA00022679"/>
    </source>
</evidence>
<keyword evidence="2" id="KW-0808">Transferase</keyword>
<dbReference type="InterPro" id="IPR009286">
    <property type="entry name" value="Ins_P5_2-kin"/>
</dbReference>
<dbReference type="Gene3D" id="3.30.200.110">
    <property type="entry name" value="Inositol-pentakisphosphate 2-kinase, N-lobe"/>
    <property type="match status" value="1"/>
</dbReference>
<organism evidence="7 8">
    <name type="scientific">Sesamum angolense</name>
    <dbReference type="NCBI Taxonomy" id="2727404"/>
    <lineage>
        <taxon>Eukaryota</taxon>
        <taxon>Viridiplantae</taxon>
        <taxon>Streptophyta</taxon>
        <taxon>Embryophyta</taxon>
        <taxon>Tracheophyta</taxon>
        <taxon>Spermatophyta</taxon>
        <taxon>Magnoliopsida</taxon>
        <taxon>eudicotyledons</taxon>
        <taxon>Gunneridae</taxon>
        <taxon>Pentapetalae</taxon>
        <taxon>asterids</taxon>
        <taxon>lamiids</taxon>
        <taxon>Lamiales</taxon>
        <taxon>Pedaliaceae</taxon>
        <taxon>Sesamum</taxon>
    </lineage>
</organism>
<keyword evidence="4" id="KW-0418">Kinase</keyword>
<sequence>MLGKFGAKDAVEWIYRGEGAANLVLAYCGSAPKFVGKVLRIQKVPTNGSECENGHSALTKLECVLWGKFEGIVSAPTRETAEQLYVQKVMCPLLGSEHVDAGIHVLVSREFLEAVEKKVLGQRPSWRVDAAKVNPLCDSVLLIADHSKFPHGIFKEDFCVSVEIKPKCGFLPVSEFIAEENAIKKKITRFKMHQLLKLHQGKIRKISKYDPLDMFSGSKDRVQKAIKSLFLTPQNNFRVFLNGSLAFGGMDGSADSASYTLDQAFLDGLKHIIVAKDGMHIKYFLELVAETIFKSGLLDRLLEVQKLDAIDIEGAIHAYYDIVSQPCMVCREKDGNKLSGRYSSLHSMPRDEKLKIVRDYLISSTAKDLSLMISFRSRGNNLESPYKVVFLESTKQTFDYKASFIDLDMKPLKKMEYYYKLDQQIVSFYVKMDINKGKEGKVVASFDFFLSAGSVLPGNIRHCDNVCEDIVLDLSTHGSNKITSFMFEHTIFLCKSELFGYCQSFETSSFGTNICATSPSCVLFHFLYESRREYLESKVIGSLKIKQPYCIELPLINLSSLPRIVSCHLLAAVRPTGICSRPLNTPFFRGKVRLPFDDSLLSIEISEFVPNLLAPLVCSIRCGGDAVSSRAVSEPRTIVNMQSSMCHRMTHIADKTCNHL</sequence>
<comment type="caution">
    <text evidence="7">The sequence shown here is derived from an EMBL/GenBank/DDBJ whole genome shotgun (WGS) entry which is preliminary data.</text>
</comment>
<dbReference type="Proteomes" id="UP001289374">
    <property type="component" value="Unassembled WGS sequence"/>
</dbReference>
<keyword evidence="3" id="KW-0547">Nucleotide-binding</keyword>
<keyword evidence="5" id="KW-0067">ATP-binding</keyword>
<proteinExistence type="predicted"/>
<dbReference type="Pfam" id="PF06090">
    <property type="entry name" value="Ins_P5_2-kin"/>
    <property type="match status" value="1"/>
</dbReference>
<dbReference type="PANTHER" id="PTHR14456:SF2">
    <property type="entry name" value="INOSITOL-PENTAKISPHOSPHATE 2-KINASE"/>
    <property type="match status" value="1"/>
</dbReference>
<evidence type="ECO:0000313" key="7">
    <source>
        <dbReference type="EMBL" id="KAK4390709.1"/>
    </source>
</evidence>
<accession>A0AAE2BME6</accession>
<dbReference type="PANTHER" id="PTHR14456">
    <property type="entry name" value="INOSITOL POLYPHOSPHATE KINASE 1"/>
    <property type="match status" value="1"/>
</dbReference>